<dbReference type="SUPFAM" id="SSF48576">
    <property type="entry name" value="Terpenoid synthases"/>
    <property type="match status" value="1"/>
</dbReference>
<accession>A0AAV7E5A5</accession>
<reference evidence="2 3" key="1">
    <citation type="submission" date="2021-07" db="EMBL/GenBank/DDBJ databases">
        <title>The Aristolochia fimbriata genome: insights into angiosperm evolution, floral development and chemical biosynthesis.</title>
        <authorList>
            <person name="Jiao Y."/>
        </authorList>
    </citation>
    <scope>NUCLEOTIDE SEQUENCE [LARGE SCALE GENOMIC DNA]</scope>
    <source>
        <strain evidence="2">IBCAS-2021</strain>
        <tissue evidence="2">Leaf</tissue>
    </source>
</reference>
<feature type="domain" description="Terpene synthase metal-binding" evidence="1">
    <location>
        <begin position="3"/>
        <end position="44"/>
    </location>
</feature>
<dbReference type="InterPro" id="IPR005630">
    <property type="entry name" value="Terpene_synthase_metal-bd"/>
</dbReference>
<evidence type="ECO:0000259" key="1">
    <source>
        <dbReference type="Pfam" id="PF03936"/>
    </source>
</evidence>
<dbReference type="Gene3D" id="1.10.600.10">
    <property type="entry name" value="Farnesyl Diphosphate Synthase"/>
    <property type="match status" value="1"/>
</dbReference>
<dbReference type="EMBL" id="JAINDJ010000006">
    <property type="protein sequence ID" value="KAG9443541.1"/>
    <property type="molecule type" value="Genomic_DNA"/>
</dbReference>
<sequence>MKAKDELSRGDVLKSVECSMHANGTREEVARVQARNLISDAWKKINKDAVVESPFPRDFVYGALGLARMYITFTTAGTDGFG</sequence>
<dbReference type="Pfam" id="PF03936">
    <property type="entry name" value="Terpene_synth_C"/>
    <property type="match status" value="1"/>
</dbReference>
<dbReference type="GO" id="GO:0000287">
    <property type="term" value="F:magnesium ion binding"/>
    <property type="evidence" value="ECO:0007669"/>
    <property type="project" value="InterPro"/>
</dbReference>
<dbReference type="Proteomes" id="UP000825729">
    <property type="component" value="Unassembled WGS sequence"/>
</dbReference>
<organism evidence="2 3">
    <name type="scientific">Aristolochia fimbriata</name>
    <name type="common">White veined hardy Dutchman's pipe vine</name>
    <dbReference type="NCBI Taxonomy" id="158543"/>
    <lineage>
        <taxon>Eukaryota</taxon>
        <taxon>Viridiplantae</taxon>
        <taxon>Streptophyta</taxon>
        <taxon>Embryophyta</taxon>
        <taxon>Tracheophyta</taxon>
        <taxon>Spermatophyta</taxon>
        <taxon>Magnoliopsida</taxon>
        <taxon>Magnoliidae</taxon>
        <taxon>Piperales</taxon>
        <taxon>Aristolochiaceae</taxon>
        <taxon>Aristolochia</taxon>
    </lineage>
</organism>
<gene>
    <name evidence="2" type="ORF">H6P81_014881</name>
</gene>
<dbReference type="AlphaFoldDB" id="A0AAV7E5A5"/>
<dbReference type="GO" id="GO:0010333">
    <property type="term" value="F:terpene synthase activity"/>
    <property type="evidence" value="ECO:0007669"/>
    <property type="project" value="InterPro"/>
</dbReference>
<proteinExistence type="predicted"/>
<evidence type="ECO:0000313" key="2">
    <source>
        <dbReference type="EMBL" id="KAG9443541.1"/>
    </source>
</evidence>
<evidence type="ECO:0000313" key="3">
    <source>
        <dbReference type="Proteomes" id="UP000825729"/>
    </source>
</evidence>
<dbReference type="InterPro" id="IPR008949">
    <property type="entry name" value="Isoprenoid_synthase_dom_sf"/>
</dbReference>
<name>A0AAV7E5A5_ARIFI</name>
<comment type="caution">
    <text evidence="2">The sequence shown here is derived from an EMBL/GenBank/DDBJ whole genome shotgun (WGS) entry which is preliminary data.</text>
</comment>
<keyword evidence="3" id="KW-1185">Reference proteome</keyword>
<protein>
    <recommendedName>
        <fullName evidence="1">Terpene synthase metal-binding domain-containing protein</fullName>
    </recommendedName>
</protein>